<dbReference type="EMBL" id="ADAS02000050">
    <property type="protein sequence ID" value="OAV93532.1"/>
    <property type="molecule type" value="Genomic_DNA"/>
</dbReference>
<organism evidence="2">
    <name type="scientific">Puccinia triticina (isolate 1-1 / race 1 (BBBD))</name>
    <name type="common">Brown leaf rust fungus</name>
    <dbReference type="NCBI Taxonomy" id="630390"/>
    <lineage>
        <taxon>Eukaryota</taxon>
        <taxon>Fungi</taxon>
        <taxon>Dikarya</taxon>
        <taxon>Basidiomycota</taxon>
        <taxon>Pucciniomycotina</taxon>
        <taxon>Pucciniomycetes</taxon>
        <taxon>Pucciniales</taxon>
        <taxon>Pucciniaceae</taxon>
        <taxon>Puccinia</taxon>
    </lineage>
</organism>
<dbReference type="VEuPathDB" id="FungiDB:PTTG_00851"/>
<evidence type="ECO:0000313" key="4">
    <source>
        <dbReference type="Proteomes" id="UP000005240"/>
    </source>
</evidence>
<keyword evidence="4" id="KW-1185">Reference proteome</keyword>
<name>A0A0C4EJD3_PUCT1</name>
<dbReference type="OMA" id="RWIVESL"/>
<accession>A0A0C4EJD3</accession>
<reference evidence="3 4" key="3">
    <citation type="journal article" date="2017" name="G3 (Bethesda)">
        <title>Comparative analysis highlights variable genome content of wheat rusts and divergence of the mating loci.</title>
        <authorList>
            <person name="Cuomo C.A."/>
            <person name="Bakkeren G."/>
            <person name="Khalil H.B."/>
            <person name="Panwar V."/>
            <person name="Joly D."/>
            <person name="Linning R."/>
            <person name="Sakthikumar S."/>
            <person name="Song X."/>
            <person name="Adiconis X."/>
            <person name="Fan L."/>
            <person name="Goldberg J.M."/>
            <person name="Levin J.Z."/>
            <person name="Young S."/>
            <person name="Zeng Q."/>
            <person name="Anikster Y."/>
            <person name="Bruce M."/>
            <person name="Wang M."/>
            <person name="Yin C."/>
            <person name="McCallum B."/>
            <person name="Szabo L.J."/>
            <person name="Hulbert S."/>
            <person name="Chen X."/>
            <person name="Fellers J.P."/>
        </authorList>
    </citation>
    <scope>NUCLEOTIDE SEQUENCE</scope>
    <source>
        <strain evidence="3">isolate 1-1 / race 1 (BBBD)</strain>
        <strain evidence="4">Isolate 1-1 / race 1 (BBBD)</strain>
    </source>
</reference>
<dbReference type="STRING" id="630390.A0A0C4EJD3"/>
<feature type="region of interest" description="Disordered" evidence="1">
    <location>
        <begin position="254"/>
        <end position="276"/>
    </location>
</feature>
<reference evidence="2" key="1">
    <citation type="submission" date="2009-11" db="EMBL/GenBank/DDBJ databases">
        <authorList>
            <consortium name="The Broad Institute Genome Sequencing Platform"/>
            <person name="Ward D."/>
            <person name="Feldgarden M."/>
            <person name="Earl A."/>
            <person name="Young S.K."/>
            <person name="Zeng Q."/>
            <person name="Koehrsen M."/>
            <person name="Alvarado L."/>
            <person name="Berlin A."/>
            <person name="Bochicchio J."/>
            <person name="Borenstein D."/>
            <person name="Chapman S.B."/>
            <person name="Chen Z."/>
            <person name="Engels R."/>
            <person name="Freedman E."/>
            <person name="Gellesch M."/>
            <person name="Goldberg J."/>
            <person name="Griggs A."/>
            <person name="Gujja S."/>
            <person name="Heilman E."/>
            <person name="Heiman D."/>
            <person name="Hepburn T."/>
            <person name="Howarth C."/>
            <person name="Jen D."/>
            <person name="Larson L."/>
            <person name="Lewis B."/>
            <person name="Mehta T."/>
            <person name="Park D."/>
            <person name="Pearson M."/>
            <person name="Roberts A."/>
            <person name="Saif S."/>
            <person name="Shea T."/>
            <person name="Shenoy N."/>
            <person name="Sisk P."/>
            <person name="Stolte C."/>
            <person name="Sykes S."/>
            <person name="Thomson T."/>
            <person name="Walk T."/>
            <person name="White J."/>
            <person name="Yandava C."/>
            <person name="Izard J."/>
            <person name="Baranova O.V."/>
            <person name="Blanton J.M."/>
            <person name="Tanner A.C."/>
            <person name="Dewhirst F.E."/>
            <person name="Haas B."/>
            <person name="Nusbaum C."/>
            <person name="Birren B."/>
        </authorList>
    </citation>
    <scope>NUCLEOTIDE SEQUENCE [LARGE SCALE GENOMIC DNA]</scope>
    <source>
        <strain evidence="2">1-1 BBBD Race 1</strain>
    </source>
</reference>
<feature type="compositionally biased region" description="Polar residues" evidence="1">
    <location>
        <begin position="55"/>
        <end position="77"/>
    </location>
</feature>
<feature type="region of interest" description="Disordered" evidence="1">
    <location>
        <begin position="1"/>
        <end position="80"/>
    </location>
</feature>
<proteinExistence type="predicted"/>
<evidence type="ECO:0000313" key="3">
    <source>
        <dbReference type="EnsemblFungi" id="PTTG_00851-t43_1-p1"/>
    </source>
</evidence>
<dbReference type="OrthoDB" id="9895617at2759"/>
<gene>
    <name evidence="2" type="ORF">PTTG_00851</name>
</gene>
<dbReference type="Gene3D" id="2.80.10.50">
    <property type="match status" value="1"/>
</dbReference>
<dbReference type="AlphaFoldDB" id="A0A0C4EJD3"/>
<protein>
    <submittedName>
        <fullName evidence="2 3">Uncharacterized protein</fullName>
    </submittedName>
</protein>
<dbReference type="EnsemblFungi" id="PTTG_00851-t43_1">
    <property type="protein sequence ID" value="PTTG_00851-t43_1-p1"/>
    <property type="gene ID" value="PTTG_00851"/>
</dbReference>
<evidence type="ECO:0000256" key="1">
    <source>
        <dbReference type="SAM" id="MobiDB-lite"/>
    </source>
</evidence>
<feature type="compositionally biased region" description="Polar residues" evidence="1">
    <location>
        <begin position="1"/>
        <end position="26"/>
    </location>
</feature>
<feature type="compositionally biased region" description="Low complexity" evidence="1">
    <location>
        <begin position="254"/>
        <end position="268"/>
    </location>
</feature>
<evidence type="ECO:0000313" key="2">
    <source>
        <dbReference type="EMBL" id="OAV93532.1"/>
    </source>
</evidence>
<reference evidence="2" key="2">
    <citation type="submission" date="2016-05" db="EMBL/GenBank/DDBJ databases">
        <title>Comparative analysis highlights variable genome content of wheat rusts and divergence of the mating loci.</title>
        <authorList>
            <person name="Cuomo C.A."/>
            <person name="Bakkeren G."/>
            <person name="Szabo L."/>
            <person name="Khalil H."/>
            <person name="Joly D."/>
            <person name="Goldberg J."/>
            <person name="Young S."/>
            <person name="Zeng Q."/>
            <person name="Fellers J."/>
        </authorList>
    </citation>
    <scope>NUCLEOTIDE SEQUENCE [LARGE SCALE GENOMIC DNA]</scope>
    <source>
        <strain evidence="2">1-1 BBBD Race 1</strain>
    </source>
</reference>
<dbReference type="InterPro" id="IPR035992">
    <property type="entry name" value="Ricin_B-like_lectins"/>
</dbReference>
<sequence length="386" mass="41866">MSTNHDNTTAAIEQHPSGSTSPTILPTTPAEAPADASRVSVVPLPPPPSYAEASQGASLGSFSTRPSGSTHPANPNRHTIETSYRFPSGLFVLRNRSSLKVLDVSGAGTQVGTPVIAYSPKRPTLLHGDLFHKENNQLFFVDWHGCLCSASSGLRVDVGEDYRLVLSKPQPILSRPTRESHPPAQFRYDPMTRTIEVKFMHDPTYSNATMEEINSVDYLLEVQPVSFGSSRKSYSSTPFPLEKLSEWFPFATKSTTSTSNNQACSSSSPVVGRIPTDRSSLDIAEEEEDSDLDNSPDPARAVRVVSVAPGWREKFPSSGTPEARRWAKRQWDIASILVQPARPLSPDGSSLRSDHADPPISVLADLGEALGDLGHEIFRAFGGSTK</sequence>
<dbReference type="Proteomes" id="UP000005240">
    <property type="component" value="Unassembled WGS sequence"/>
</dbReference>
<dbReference type="SUPFAM" id="SSF50370">
    <property type="entry name" value="Ricin B-like lectins"/>
    <property type="match status" value="1"/>
</dbReference>
<reference evidence="3" key="4">
    <citation type="submission" date="2025-05" db="UniProtKB">
        <authorList>
            <consortium name="EnsemblFungi"/>
        </authorList>
    </citation>
    <scope>IDENTIFICATION</scope>
    <source>
        <strain evidence="3">isolate 1-1 / race 1 (BBBD)</strain>
    </source>
</reference>